<dbReference type="Proteomes" id="UP001347796">
    <property type="component" value="Unassembled WGS sequence"/>
</dbReference>
<evidence type="ECO:0000256" key="2">
    <source>
        <dbReference type="ARBA" id="ARBA00022723"/>
    </source>
</evidence>
<evidence type="ECO:0000259" key="7">
    <source>
        <dbReference type="PROSITE" id="PS50089"/>
    </source>
</evidence>
<dbReference type="Pfam" id="PF16207">
    <property type="entry name" value="RAWUL"/>
    <property type="match status" value="1"/>
</dbReference>
<evidence type="ECO:0000256" key="3">
    <source>
        <dbReference type="ARBA" id="ARBA00022771"/>
    </source>
</evidence>
<name>A0AAN8K7V2_PATCE</name>
<reference evidence="8 9" key="1">
    <citation type="submission" date="2024-01" db="EMBL/GenBank/DDBJ databases">
        <title>The genome of the rayed Mediterranean limpet Patella caerulea (Linnaeus, 1758).</title>
        <authorList>
            <person name="Anh-Thu Weber A."/>
            <person name="Halstead-Nussloch G."/>
        </authorList>
    </citation>
    <scope>NUCLEOTIDE SEQUENCE [LARGE SCALE GENOMIC DNA]</scope>
    <source>
        <strain evidence="8">AATW-2023a</strain>
        <tissue evidence="8">Whole specimen</tissue>
    </source>
</reference>
<dbReference type="EMBL" id="JAZGQO010000006">
    <property type="protein sequence ID" value="KAK6186199.1"/>
    <property type="molecule type" value="Genomic_DNA"/>
</dbReference>
<dbReference type="Gene3D" id="3.30.40.10">
    <property type="entry name" value="Zinc/RING finger domain, C3HC4 (zinc finger)"/>
    <property type="match status" value="1"/>
</dbReference>
<keyword evidence="5" id="KW-0539">Nucleus</keyword>
<evidence type="ECO:0000313" key="9">
    <source>
        <dbReference type="Proteomes" id="UP001347796"/>
    </source>
</evidence>
<evidence type="ECO:0000256" key="6">
    <source>
        <dbReference type="PROSITE-ProRule" id="PRU00175"/>
    </source>
</evidence>
<dbReference type="SUPFAM" id="SSF57850">
    <property type="entry name" value="RING/U-box"/>
    <property type="match status" value="1"/>
</dbReference>
<dbReference type="GO" id="GO:1990841">
    <property type="term" value="F:promoter-specific chromatin binding"/>
    <property type="evidence" value="ECO:0007669"/>
    <property type="project" value="TreeGrafter"/>
</dbReference>
<proteinExistence type="predicted"/>
<comment type="caution">
    <text evidence="8">The sequence shown here is derived from an EMBL/GenBank/DDBJ whole genome shotgun (WGS) entry which is preliminary data.</text>
</comment>
<dbReference type="CDD" id="cd17081">
    <property type="entry name" value="RAWUL_PCGF1"/>
    <property type="match status" value="1"/>
</dbReference>
<gene>
    <name evidence="8" type="ORF">SNE40_008284</name>
</gene>
<dbReference type="InterPro" id="IPR032443">
    <property type="entry name" value="RAWUL"/>
</dbReference>
<dbReference type="GO" id="GO:0008270">
    <property type="term" value="F:zinc ion binding"/>
    <property type="evidence" value="ECO:0007669"/>
    <property type="project" value="UniProtKB-KW"/>
</dbReference>
<dbReference type="InterPro" id="IPR001841">
    <property type="entry name" value="Znf_RING"/>
</dbReference>
<dbReference type="SMART" id="SM00184">
    <property type="entry name" value="RING"/>
    <property type="match status" value="1"/>
</dbReference>
<dbReference type="Pfam" id="PF13923">
    <property type="entry name" value="zf-C3HC4_2"/>
    <property type="match status" value="1"/>
</dbReference>
<keyword evidence="4" id="KW-0862">Zinc</keyword>
<accession>A0AAN8K7V2</accession>
<dbReference type="GO" id="GO:0035102">
    <property type="term" value="C:PRC1 complex"/>
    <property type="evidence" value="ECO:0007669"/>
    <property type="project" value="TreeGrafter"/>
</dbReference>
<feature type="domain" description="RING-type" evidence="7">
    <location>
        <begin position="41"/>
        <end position="80"/>
    </location>
</feature>
<dbReference type="GO" id="GO:0000122">
    <property type="term" value="P:negative regulation of transcription by RNA polymerase II"/>
    <property type="evidence" value="ECO:0007669"/>
    <property type="project" value="TreeGrafter"/>
</dbReference>
<evidence type="ECO:0000313" key="8">
    <source>
        <dbReference type="EMBL" id="KAK6186199.1"/>
    </source>
</evidence>
<dbReference type="PROSITE" id="PS50089">
    <property type="entry name" value="ZF_RING_2"/>
    <property type="match status" value="1"/>
</dbReference>
<evidence type="ECO:0000256" key="4">
    <source>
        <dbReference type="ARBA" id="ARBA00022833"/>
    </source>
</evidence>
<keyword evidence="2" id="KW-0479">Metal-binding</keyword>
<dbReference type="PANTHER" id="PTHR10825:SF29">
    <property type="entry name" value="POLYCOMB GROUP RING FINGER PROTEIN 1"/>
    <property type="match status" value="1"/>
</dbReference>
<keyword evidence="9" id="KW-1185">Reference proteome</keyword>
<dbReference type="AlphaFoldDB" id="A0AAN8K7V2"/>
<evidence type="ECO:0000256" key="5">
    <source>
        <dbReference type="ARBA" id="ARBA00023242"/>
    </source>
</evidence>
<protein>
    <recommendedName>
        <fullName evidence="7">RING-type domain-containing protein</fullName>
    </recommendedName>
</protein>
<keyword evidence="3 6" id="KW-0863">Zinc-finger</keyword>
<dbReference type="PROSITE" id="PS00518">
    <property type="entry name" value="ZF_RING_1"/>
    <property type="match status" value="1"/>
</dbReference>
<comment type="subcellular location">
    <subcellularLocation>
        <location evidence="1">Nucleus</location>
    </subcellularLocation>
</comment>
<dbReference type="FunFam" id="3.30.40.10:FF:000122">
    <property type="entry name" value="polycomb group RING finger protein 1"/>
    <property type="match status" value="1"/>
</dbReference>
<dbReference type="Gene3D" id="3.10.20.90">
    <property type="entry name" value="Phosphatidylinositol 3-kinase Catalytic Subunit, Chain A, domain 1"/>
    <property type="match status" value="1"/>
</dbReference>
<evidence type="ECO:0000256" key="1">
    <source>
        <dbReference type="ARBA" id="ARBA00004123"/>
    </source>
</evidence>
<dbReference type="PANTHER" id="PTHR10825">
    <property type="entry name" value="RING FINGER DOMAIN-CONTAINING, POLYCOMB GROUP COMPONENT"/>
    <property type="match status" value="1"/>
</dbReference>
<dbReference type="InterPro" id="IPR013083">
    <property type="entry name" value="Znf_RING/FYVE/PHD"/>
</dbReference>
<dbReference type="InterPro" id="IPR017907">
    <property type="entry name" value="Znf_RING_CS"/>
</dbReference>
<sequence>MNTPAMKKAREAFTPIRLAIPEEEEEPLKIRIRDVNPHIVCSLCAGYFIDATTITECLHTFCKSCIVKYLQSSKKCPQCSVKVHESQPVFFLRPDRTLQDIVYKLVPHLFENEEKRREEFNKTRNANQEKQGAEQVGLAPRLSSIINNPQGHMYKYDEQICLCLERYSPQKTHFNGRWIQLQPLEKKFVRCSIRVLISHIKSMLYKKLPLSKDIKLEVLCGSEEMQDEMSLKQIYLMNWYTRETPMILFYRFKDTDLEANYDFT</sequence>
<organism evidence="8 9">
    <name type="scientific">Patella caerulea</name>
    <name type="common">Rayed Mediterranean limpet</name>
    <dbReference type="NCBI Taxonomy" id="87958"/>
    <lineage>
        <taxon>Eukaryota</taxon>
        <taxon>Metazoa</taxon>
        <taxon>Spiralia</taxon>
        <taxon>Lophotrochozoa</taxon>
        <taxon>Mollusca</taxon>
        <taxon>Gastropoda</taxon>
        <taxon>Patellogastropoda</taxon>
        <taxon>Patelloidea</taxon>
        <taxon>Patellidae</taxon>
        <taxon>Patella</taxon>
    </lineage>
</organism>